<evidence type="ECO:0000313" key="1">
    <source>
        <dbReference type="EMBL" id="KXB08614.1"/>
    </source>
</evidence>
<reference evidence="1 2" key="1">
    <citation type="journal article" date="2016" name="Sci. Rep.">
        <title>Metabolic traits of an uncultured archaeal lineage -MSBL1- from brine pools of the Red Sea.</title>
        <authorList>
            <person name="Mwirichia R."/>
            <person name="Alam I."/>
            <person name="Rashid M."/>
            <person name="Vinu M."/>
            <person name="Ba-Alawi W."/>
            <person name="Anthony Kamau A."/>
            <person name="Kamanda Ngugi D."/>
            <person name="Goker M."/>
            <person name="Klenk H.P."/>
            <person name="Bajic V."/>
            <person name="Stingl U."/>
        </authorList>
    </citation>
    <scope>NUCLEOTIDE SEQUENCE [LARGE SCALE GENOMIC DNA]</scope>
    <source>
        <strain evidence="1">SCGC-AAA385M02</strain>
    </source>
</reference>
<dbReference type="AlphaFoldDB" id="A0A133VQ80"/>
<sequence>MSIDISAKIGKLQRFVRNNQALADIPIGKINGRPVSPRDALNMLQRNQSVQQVLGTLQRAGLDPVEDWGLAEAYYRGLLEKPGPKPKIYCIGQEMTIEEALTHIRRRDREGRELLDSYRGLKQELARRLR</sequence>
<dbReference type="Proteomes" id="UP000070248">
    <property type="component" value="Unassembled WGS sequence"/>
</dbReference>
<dbReference type="EMBL" id="LHYL01000010">
    <property type="protein sequence ID" value="KXB08614.1"/>
    <property type="molecule type" value="Genomic_DNA"/>
</dbReference>
<comment type="caution">
    <text evidence="1">The sequence shown here is derived from an EMBL/GenBank/DDBJ whole genome shotgun (WGS) entry which is preliminary data.</text>
</comment>
<organism evidence="1 2">
    <name type="scientific">candidate division MSBL1 archaeon SCGC-AAA385M02</name>
    <dbReference type="NCBI Taxonomy" id="1698287"/>
    <lineage>
        <taxon>Archaea</taxon>
        <taxon>Methanobacteriati</taxon>
        <taxon>Methanobacteriota</taxon>
        <taxon>candidate division MSBL1</taxon>
    </lineage>
</organism>
<gene>
    <name evidence="1" type="ORF">AKJ59_00710</name>
</gene>
<protein>
    <submittedName>
        <fullName evidence="1">Uncharacterized protein</fullName>
    </submittedName>
</protein>
<evidence type="ECO:0000313" key="2">
    <source>
        <dbReference type="Proteomes" id="UP000070248"/>
    </source>
</evidence>
<keyword evidence="2" id="KW-1185">Reference proteome</keyword>
<name>A0A133VQ80_9EURY</name>
<accession>A0A133VQ80</accession>
<proteinExistence type="predicted"/>